<dbReference type="InterPro" id="IPR045180">
    <property type="entry name" value="La_dom_prot"/>
</dbReference>
<proteinExistence type="predicted"/>
<feature type="region of interest" description="Disordered" evidence="3">
    <location>
        <begin position="140"/>
        <end position="176"/>
    </location>
</feature>
<evidence type="ECO:0000313" key="6">
    <source>
        <dbReference type="EMBL" id="KAJ8421616.1"/>
    </source>
</evidence>
<dbReference type="Pfam" id="PF21071">
    <property type="entry name" value="LARP1_HEAT"/>
    <property type="match status" value="1"/>
</dbReference>
<feature type="compositionally biased region" description="Polar residues" evidence="3">
    <location>
        <begin position="243"/>
        <end position="260"/>
    </location>
</feature>
<dbReference type="PANTHER" id="PTHR22792:SF101">
    <property type="entry name" value="LA-RELATED PROTEIN 1A"/>
    <property type="match status" value="1"/>
</dbReference>
<feature type="region of interest" description="Disordered" evidence="3">
    <location>
        <begin position="242"/>
        <end position="271"/>
    </location>
</feature>
<keyword evidence="4" id="KW-1133">Transmembrane helix</keyword>
<organism evidence="6 7">
    <name type="scientific">Carnegiea gigantea</name>
    <dbReference type="NCBI Taxonomy" id="171969"/>
    <lineage>
        <taxon>Eukaryota</taxon>
        <taxon>Viridiplantae</taxon>
        <taxon>Streptophyta</taxon>
        <taxon>Embryophyta</taxon>
        <taxon>Tracheophyta</taxon>
        <taxon>Spermatophyta</taxon>
        <taxon>Magnoliopsida</taxon>
        <taxon>eudicotyledons</taxon>
        <taxon>Gunneridae</taxon>
        <taxon>Pentapetalae</taxon>
        <taxon>Caryophyllales</taxon>
        <taxon>Cactineae</taxon>
        <taxon>Cactaceae</taxon>
        <taxon>Cactoideae</taxon>
        <taxon>Echinocereeae</taxon>
        <taxon>Carnegiea</taxon>
    </lineage>
</organism>
<dbReference type="GO" id="GO:0000339">
    <property type="term" value="F:RNA cap binding"/>
    <property type="evidence" value="ECO:0007669"/>
    <property type="project" value="InterPro"/>
</dbReference>
<gene>
    <name evidence="6" type="ORF">Cgig2_017439</name>
</gene>
<evidence type="ECO:0000256" key="1">
    <source>
        <dbReference type="ARBA" id="ARBA00022884"/>
    </source>
</evidence>
<dbReference type="InterPro" id="IPR006630">
    <property type="entry name" value="La_HTH"/>
</dbReference>
<evidence type="ECO:0000313" key="7">
    <source>
        <dbReference type="Proteomes" id="UP001153076"/>
    </source>
</evidence>
<dbReference type="GO" id="GO:0048255">
    <property type="term" value="P:mRNA stabilization"/>
    <property type="evidence" value="ECO:0007669"/>
    <property type="project" value="InterPro"/>
</dbReference>
<dbReference type="AlphaFoldDB" id="A0A9Q1GJ25"/>
<feature type="compositionally biased region" description="Basic residues" evidence="3">
    <location>
        <begin position="153"/>
        <end position="170"/>
    </location>
</feature>
<dbReference type="OrthoDB" id="340227at2759"/>
<keyword evidence="1 2" id="KW-0694">RNA-binding</keyword>
<feature type="compositionally biased region" description="Polar residues" evidence="3">
    <location>
        <begin position="775"/>
        <end position="792"/>
    </location>
</feature>
<reference evidence="6" key="1">
    <citation type="submission" date="2022-04" db="EMBL/GenBank/DDBJ databases">
        <title>Carnegiea gigantea Genome sequencing and assembly v2.</title>
        <authorList>
            <person name="Copetti D."/>
            <person name="Sanderson M.J."/>
            <person name="Burquez A."/>
            <person name="Wojciechowski M.F."/>
        </authorList>
    </citation>
    <scope>NUCLEOTIDE SEQUENCE</scope>
    <source>
        <strain evidence="6">SGP5-SGP5p</strain>
        <tissue evidence="6">Aerial part</tissue>
    </source>
</reference>
<dbReference type="PROSITE" id="PS50961">
    <property type="entry name" value="HTH_LA"/>
    <property type="match status" value="1"/>
</dbReference>
<dbReference type="InterPro" id="IPR036390">
    <property type="entry name" value="WH_DNA-bd_sf"/>
</dbReference>
<dbReference type="Proteomes" id="UP001153076">
    <property type="component" value="Unassembled WGS sequence"/>
</dbReference>
<dbReference type="SMART" id="SM00684">
    <property type="entry name" value="DM15"/>
    <property type="match status" value="3"/>
</dbReference>
<feature type="transmembrane region" description="Helical" evidence="4">
    <location>
        <begin position="635"/>
        <end position="655"/>
    </location>
</feature>
<dbReference type="SMART" id="SM00715">
    <property type="entry name" value="LA"/>
    <property type="match status" value="1"/>
</dbReference>
<dbReference type="SUPFAM" id="SSF46785">
    <property type="entry name" value="Winged helix' DNA-binding domain"/>
    <property type="match status" value="1"/>
</dbReference>
<evidence type="ECO:0000259" key="5">
    <source>
        <dbReference type="PROSITE" id="PS50961"/>
    </source>
</evidence>
<dbReference type="Gene3D" id="1.10.10.10">
    <property type="entry name" value="Winged helix-like DNA-binding domain superfamily/Winged helix DNA-binding domain"/>
    <property type="match status" value="1"/>
</dbReference>
<evidence type="ECO:0000256" key="4">
    <source>
        <dbReference type="SAM" id="Phobius"/>
    </source>
</evidence>
<keyword evidence="4" id="KW-0472">Membrane</keyword>
<keyword evidence="4" id="KW-0812">Transmembrane</keyword>
<protein>
    <recommendedName>
        <fullName evidence="5">HTH La-type RNA-binding domain-containing protein</fullName>
    </recommendedName>
</protein>
<dbReference type="Pfam" id="PF05383">
    <property type="entry name" value="La"/>
    <property type="match status" value="1"/>
</dbReference>
<dbReference type="PANTHER" id="PTHR22792">
    <property type="entry name" value="LUPUS LA PROTEIN-RELATED"/>
    <property type="match status" value="1"/>
</dbReference>
<dbReference type="InterPro" id="IPR036388">
    <property type="entry name" value="WH-like_DNA-bd_sf"/>
</dbReference>
<keyword evidence="7" id="KW-1185">Reference proteome</keyword>
<dbReference type="EMBL" id="JAKOGI010002633">
    <property type="protein sequence ID" value="KAJ8421616.1"/>
    <property type="molecule type" value="Genomic_DNA"/>
</dbReference>
<comment type="caution">
    <text evidence="6">The sequence shown here is derived from an EMBL/GenBank/DDBJ whole genome shotgun (WGS) entry which is preliminary data.</text>
</comment>
<dbReference type="CDD" id="cd07323">
    <property type="entry name" value="LAM"/>
    <property type="match status" value="1"/>
</dbReference>
<name>A0A9Q1GJ25_9CARY</name>
<feature type="domain" description="HTH La-type RNA-binding" evidence="5">
    <location>
        <begin position="355"/>
        <end position="444"/>
    </location>
</feature>
<feature type="region of interest" description="Disordered" evidence="3">
    <location>
        <begin position="760"/>
        <end position="823"/>
    </location>
</feature>
<evidence type="ECO:0000256" key="3">
    <source>
        <dbReference type="SAM" id="MobiDB-lite"/>
    </source>
</evidence>
<feature type="region of interest" description="Disordered" evidence="3">
    <location>
        <begin position="1"/>
        <end position="78"/>
    </location>
</feature>
<dbReference type="InterPro" id="IPR006607">
    <property type="entry name" value="DM15"/>
</dbReference>
<feature type="compositionally biased region" description="Polar residues" evidence="3">
    <location>
        <begin position="140"/>
        <end position="152"/>
    </location>
</feature>
<feature type="transmembrane region" description="Helical" evidence="4">
    <location>
        <begin position="605"/>
        <end position="623"/>
    </location>
</feature>
<accession>A0A9Q1GJ25</accession>
<feature type="region of interest" description="Disordered" evidence="3">
    <location>
        <begin position="868"/>
        <end position="892"/>
    </location>
</feature>
<sequence length="1080" mass="120402">MAMAENESGDERKEVNVSMDSGAGPKSPWNRPVDKGADAPVMGAASWPALSDTQRPKNIEAASKPQMAASEGANSGGQQLVSANEQVIQDSSFVGDAPFDAPFALLVSIHRIGLRLGCNAWLGAQLDILLLFVFGRPELSSASSGPQKNSNSSHKHGQNRHNKSGSKRHPNGMPPFPVPVPYYQPVPPHVFPSMVPSPVPLPGFGYQPFPPPFPGPENHMAKTGSETPMQALGPPVHGIDANRNLQPSPRGDTNVNGPNHSSRRPSVPEAGAQPYPAWPYSRTFGPRDILPNPAMPRGFVRPPVFGPAPAFIGGPSIPGPVPMYYVSAGPPGSVRAAFPPRFGPHPMNPWVPMLPPEMLSLRDNIVKQIEYYFSDENLQTDHYLISQMNDEGWVPVSVIADFKRVKRMSTDIPFVLYALQSSEAVEVQGDKIRKRDNWSKYVIPSSKDQNTGIVAGNIKDEQFNEWKKEGTCAAATICSSNSDNLVELSANRESLEAQNNTRARTSVEVDVYHSDKDSSNDRLSSQSSIIHLDQKIERSVPFEDQSKMTQANAGAHQNDMIELPSESIRNLLDISHDFASTFMLDEELELEQKTAKDIHNPFRRYFLLLAVLAISFMLTVNVMQVQSISLCFLENVAAFLLLITFIVISVFDWFLCIDMGPMLERIEDEDDEIVANDQDVERLVIVTQNSSILGHGTKVQESKTISNELASAINDGLYFYEQAWIPYPILPSSLWKIGDSNFGLMCYFCNWQELKAKRSHRRKKNYNAESRDGSSRSSNIPAAGTNSRSGENSAGGNGIDEAGHAGSRRKHNKGSAKQQQSSLKQRFFSSNFRNHGSVRNSFGAISESPPSNSVGFFFSSTPPENHGYAYSTPSSKLSAPPHGNAAASSPPVGSVPKPFPPFQHPSHKLLEENGFKQQKYVKYQKRCLNDRKKLGIGCSEEMNTLYRFWSYFLRDVFVPSMYEEFRNLALEDSACNYNYGLECLFRFYSYGLEKEFRDELYWDFEQLTLDFYKKGNLYGLEKYWAFHHYREVRDHKEPLKKNPELQRLLREEFRSLDDFHRAKQKAGAKGNQPLASGNNA</sequence>
<evidence type="ECO:0000256" key="2">
    <source>
        <dbReference type="PROSITE-ProRule" id="PRU00332"/>
    </source>
</evidence>